<dbReference type="Proteomes" id="UP000617628">
    <property type="component" value="Unassembled WGS sequence"/>
</dbReference>
<sequence length="205" mass="21023">MTNPRSIPLFAFLAAFLTLFAGCSVATNHYVKEGADENRSFSTVAGNIRVGANASIRDAKTVAGNIDVRSGSRTGSLNTVAGEIWVGEGAQVRGSVKTVAGNVEVAPGATISGSVNTVAGNVTLKESEVSGDVKIVAGELRVLASKVRGDVVVSKSSKNSGEALVDIGEGSQVGGIVVKRSANVRLRIHSSATVGMIEGVEAEYY</sequence>
<dbReference type="EMBL" id="JAENIL010000052">
    <property type="protein sequence ID" value="MBK1879618.1"/>
    <property type="molecule type" value="Genomic_DNA"/>
</dbReference>
<evidence type="ECO:0008006" key="4">
    <source>
        <dbReference type="Google" id="ProtNLM"/>
    </source>
</evidence>
<reference evidence="2" key="1">
    <citation type="submission" date="2021-01" db="EMBL/GenBank/DDBJ databases">
        <title>Modified the classification status of verrucomicrobia.</title>
        <authorList>
            <person name="Feng X."/>
        </authorList>
    </citation>
    <scope>NUCLEOTIDE SEQUENCE</scope>
    <source>
        <strain evidence="2">KCTC 13126</strain>
    </source>
</reference>
<comment type="caution">
    <text evidence="2">The sequence shown here is derived from an EMBL/GenBank/DDBJ whole genome shotgun (WGS) entry which is preliminary data.</text>
</comment>
<accession>A0A934S628</accession>
<dbReference type="AlphaFoldDB" id="A0A934S628"/>
<feature type="signal peptide" evidence="1">
    <location>
        <begin position="1"/>
        <end position="21"/>
    </location>
</feature>
<name>A0A934S628_9BACT</name>
<proteinExistence type="predicted"/>
<dbReference type="SUPFAM" id="SSF51161">
    <property type="entry name" value="Trimeric LpxA-like enzymes"/>
    <property type="match status" value="1"/>
</dbReference>
<organism evidence="2 3">
    <name type="scientific">Pelagicoccus mobilis</name>
    <dbReference type="NCBI Taxonomy" id="415221"/>
    <lineage>
        <taxon>Bacteria</taxon>
        <taxon>Pseudomonadati</taxon>
        <taxon>Verrucomicrobiota</taxon>
        <taxon>Opitutia</taxon>
        <taxon>Puniceicoccales</taxon>
        <taxon>Pelagicoccaceae</taxon>
        <taxon>Pelagicoccus</taxon>
    </lineage>
</organism>
<keyword evidence="3" id="KW-1185">Reference proteome</keyword>
<keyword evidence="1" id="KW-0732">Signal</keyword>
<evidence type="ECO:0000256" key="1">
    <source>
        <dbReference type="SAM" id="SignalP"/>
    </source>
</evidence>
<dbReference type="RefSeq" id="WP_200357831.1">
    <property type="nucleotide sequence ID" value="NZ_JAENIL010000052.1"/>
</dbReference>
<dbReference type="InterPro" id="IPR011004">
    <property type="entry name" value="Trimer_LpxA-like_sf"/>
</dbReference>
<gene>
    <name evidence="2" type="ORF">JIN87_22220</name>
</gene>
<evidence type="ECO:0000313" key="3">
    <source>
        <dbReference type="Proteomes" id="UP000617628"/>
    </source>
</evidence>
<feature type="chain" id="PRO_5037389273" description="Polymer-forming cytoskeletal protein" evidence="1">
    <location>
        <begin position="22"/>
        <end position="205"/>
    </location>
</feature>
<evidence type="ECO:0000313" key="2">
    <source>
        <dbReference type="EMBL" id="MBK1879618.1"/>
    </source>
</evidence>
<dbReference type="PROSITE" id="PS51257">
    <property type="entry name" value="PROKAR_LIPOPROTEIN"/>
    <property type="match status" value="1"/>
</dbReference>
<protein>
    <recommendedName>
        <fullName evidence="4">Polymer-forming cytoskeletal protein</fullName>
    </recommendedName>
</protein>